<dbReference type="InterPro" id="IPR016169">
    <property type="entry name" value="FAD-bd_PCMH_sub2"/>
</dbReference>
<dbReference type="InterPro" id="IPR005107">
    <property type="entry name" value="CO_DH_flav_C"/>
</dbReference>
<evidence type="ECO:0000256" key="2">
    <source>
        <dbReference type="ARBA" id="ARBA00022723"/>
    </source>
</evidence>
<dbReference type="Gene3D" id="3.30.465.10">
    <property type="match status" value="1"/>
</dbReference>
<dbReference type="InterPro" id="IPR016208">
    <property type="entry name" value="Ald_Oxase/xanthine_DH-like"/>
</dbReference>
<keyword evidence="5" id="KW-0408">Iron</keyword>
<dbReference type="InterPro" id="IPR036884">
    <property type="entry name" value="2Fe-2S-bd_dom_sf"/>
</dbReference>
<dbReference type="EMBL" id="CP036274">
    <property type="protein sequence ID" value="QDU28276.1"/>
    <property type="molecule type" value="Genomic_DNA"/>
</dbReference>
<dbReference type="AlphaFoldDB" id="A0A517YDG4"/>
<dbReference type="GO" id="GO:0004854">
    <property type="term" value="F:xanthine dehydrogenase activity"/>
    <property type="evidence" value="ECO:0007669"/>
    <property type="project" value="UniProtKB-EC"/>
</dbReference>
<gene>
    <name evidence="7" type="primary">pucE</name>
    <name evidence="7" type="ORF">ETAA8_33760</name>
</gene>
<dbReference type="Pfam" id="PF01799">
    <property type="entry name" value="Fer2_2"/>
    <property type="match status" value="1"/>
</dbReference>
<dbReference type="GO" id="GO:0071949">
    <property type="term" value="F:FAD binding"/>
    <property type="evidence" value="ECO:0007669"/>
    <property type="project" value="InterPro"/>
</dbReference>
<evidence type="ECO:0000256" key="1">
    <source>
        <dbReference type="ARBA" id="ARBA00022630"/>
    </source>
</evidence>
<proteinExistence type="predicted"/>
<dbReference type="PANTHER" id="PTHR45444">
    <property type="entry name" value="XANTHINE DEHYDROGENASE"/>
    <property type="match status" value="1"/>
</dbReference>
<keyword evidence="3" id="KW-0274">FAD</keyword>
<dbReference type="KEGG" id="aagg:ETAA8_33760"/>
<dbReference type="GO" id="GO:0051537">
    <property type="term" value="F:2 iron, 2 sulfur cluster binding"/>
    <property type="evidence" value="ECO:0007669"/>
    <property type="project" value="InterPro"/>
</dbReference>
<keyword evidence="8" id="KW-1185">Reference proteome</keyword>
<dbReference type="PIRSF" id="PIRSF036557">
    <property type="entry name" value="XdhA_RC"/>
    <property type="match status" value="1"/>
</dbReference>
<dbReference type="InterPro" id="IPR002346">
    <property type="entry name" value="Mopterin_DH_FAD-bd"/>
</dbReference>
<dbReference type="GO" id="GO:0005506">
    <property type="term" value="F:iron ion binding"/>
    <property type="evidence" value="ECO:0007669"/>
    <property type="project" value="InterPro"/>
</dbReference>
<dbReference type="SUPFAM" id="SSF47741">
    <property type="entry name" value="CO dehydrogenase ISP C-domain like"/>
    <property type="match status" value="1"/>
</dbReference>
<dbReference type="PANTHER" id="PTHR45444:SF3">
    <property type="entry name" value="XANTHINE DEHYDROGENASE"/>
    <property type="match status" value="1"/>
</dbReference>
<protein>
    <submittedName>
        <fullName evidence="7">Putative xanthine dehydrogenase subunit E</fullName>
        <ecNumber evidence="7">1.17.1.4</ecNumber>
    </submittedName>
</protein>
<keyword evidence="4 7" id="KW-0560">Oxidoreductase</keyword>
<dbReference type="Gene3D" id="3.10.20.30">
    <property type="match status" value="1"/>
</dbReference>
<dbReference type="InterPro" id="IPR016167">
    <property type="entry name" value="FAD-bd_PCMH_sub1"/>
</dbReference>
<dbReference type="Gene3D" id="3.30.390.50">
    <property type="entry name" value="CO dehydrogenase flavoprotein, C-terminal domain"/>
    <property type="match status" value="1"/>
</dbReference>
<dbReference type="SUPFAM" id="SSF54292">
    <property type="entry name" value="2Fe-2S ferredoxin-like"/>
    <property type="match status" value="1"/>
</dbReference>
<evidence type="ECO:0000256" key="5">
    <source>
        <dbReference type="ARBA" id="ARBA00023004"/>
    </source>
</evidence>
<evidence type="ECO:0000256" key="4">
    <source>
        <dbReference type="ARBA" id="ARBA00023002"/>
    </source>
</evidence>
<dbReference type="InterPro" id="IPR006058">
    <property type="entry name" value="2Fe2S_fd_BS"/>
</dbReference>
<keyword evidence="2" id="KW-0479">Metal-binding</keyword>
<dbReference type="SMART" id="SM01092">
    <property type="entry name" value="CO_deh_flav_C"/>
    <property type="match status" value="1"/>
</dbReference>
<dbReference type="InterPro" id="IPR036683">
    <property type="entry name" value="CO_DH_flav_C_dom_sf"/>
</dbReference>
<dbReference type="Gene3D" id="3.30.43.10">
    <property type="entry name" value="Uridine Diphospho-n-acetylenolpyruvylglucosamine Reductase, domain 2"/>
    <property type="match status" value="1"/>
</dbReference>
<keyword evidence="1" id="KW-0285">Flavoprotein</keyword>
<dbReference type="InterPro" id="IPR012675">
    <property type="entry name" value="Beta-grasp_dom_sf"/>
</dbReference>
<dbReference type="InterPro" id="IPR036010">
    <property type="entry name" value="2Fe-2S_ferredoxin-like_sf"/>
</dbReference>
<evidence type="ECO:0000313" key="7">
    <source>
        <dbReference type="EMBL" id="QDU28276.1"/>
    </source>
</evidence>
<evidence type="ECO:0000313" key="8">
    <source>
        <dbReference type="Proteomes" id="UP000315017"/>
    </source>
</evidence>
<dbReference type="SUPFAM" id="SSF55447">
    <property type="entry name" value="CO dehydrogenase flavoprotein C-terminal domain-like"/>
    <property type="match status" value="1"/>
</dbReference>
<dbReference type="Pfam" id="PF00941">
    <property type="entry name" value="FAD_binding_5"/>
    <property type="match status" value="1"/>
</dbReference>
<dbReference type="EC" id="1.17.1.4" evidence="7"/>
<dbReference type="Gene3D" id="1.10.150.120">
    <property type="entry name" value="[2Fe-2S]-binding domain"/>
    <property type="match status" value="1"/>
</dbReference>
<feature type="domain" description="FAD-binding PCMH-type" evidence="6">
    <location>
        <begin position="190"/>
        <end position="371"/>
    </location>
</feature>
<reference evidence="7 8" key="1">
    <citation type="submission" date="2019-02" db="EMBL/GenBank/DDBJ databases">
        <title>Deep-cultivation of Planctomycetes and their phenomic and genomic characterization uncovers novel biology.</title>
        <authorList>
            <person name="Wiegand S."/>
            <person name="Jogler M."/>
            <person name="Boedeker C."/>
            <person name="Pinto D."/>
            <person name="Vollmers J."/>
            <person name="Rivas-Marin E."/>
            <person name="Kohn T."/>
            <person name="Peeters S.H."/>
            <person name="Heuer A."/>
            <person name="Rast P."/>
            <person name="Oberbeckmann S."/>
            <person name="Bunk B."/>
            <person name="Jeske O."/>
            <person name="Meyerdierks A."/>
            <person name="Storesund J.E."/>
            <person name="Kallscheuer N."/>
            <person name="Luecker S."/>
            <person name="Lage O.M."/>
            <person name="Pohl T."/>
            <person name="Merkel B.J."/>
            <person name="Hornburger P."/>
            <person name="Mueller R.-W."/>
            <person name="Bruemmer F."/>
            <person name="Labrenz M."/>
            <person name="Spormann A.M."/>
            <person name="Op den Camp H."/>
            <person name="Overmann J."/>
            <person name="Amann R."/>
            <person name="Jetten M.S.M."/>
            <person name="Mascher T."/>
            <person name="Medema M.H."/>
            <person name="Devos D.P."/>
            <person name="Kaster A.-K."/>
            <person name="Ovreas L."/>
            <person name="Rohde M."/>
            <person name="Galperin M.Y."/>
            <person name="Jogler C."/>
        </authorList>
    </citation>
    <scope>NUCLEOTIDE SEQUENCE [LARGE SCALE GENOMIC DNA]</scope>
    <source>
        <strain evidence="7 8">ETA_A8</strain>
    </source>
</reference>
<evidence type="ECO:0000259" key="6">
    <source>
        <dbReference type="PROSITE" id="PS51387"/>
    </source>
</evidence>
<dbReference type="PROSITE" id="PS00197">
    <property type="entry name" value="2FE2S_FER_1"/>
    <property type="match status" value="1"/>
</dbReference>
<evidence type="ECO:0000256" key="3">
    <source>
        <dbReference type="ARBA" id="ARBA00022827"/>
    </source>
</evidence>
<dbReference type="OrthoDB" id="9796880at2"/>
<name>A0A517YDG4_9BACT</name>
<dbReference type="PROSITE" id="PS51387">
    <property type="entry name" value="FAD_PCMH"/>
    <property type="match status" value="1"/>
</dbReference>
<dbReference type="InterPro" id="IPR036318">
    <property type="entry name" value="FAD-bd_PCMH-like_sf"/>
</dbReference>
<sequence>MRQHLVLYVNGQRHEVAGADAFSSLSDYLRNRLRLMGTKVVCAEGDCGSCSVLAGRPESGKLVYRAIDSCIQFLFQLDGAHIVTVEGLSNGHELSAVQQAMVTHHGSQCGYCTPGFVVAMTGLLENQPAPSEDDWRCGLTGNLCRCTGYTSILAAGTHAASQAHKSLTERYPNEALAAELQLLIQEPVAIRDGSRSVFSPTELKAAIEFLETSPTAKIVAGGTDVGVQINKRVIAPTIFLDLNRLQGLQEISLSSKDATGSSRSVLRCGVRARWVDLEPVCHEHAPEFAEIVSVFGSPQIRHVGTIGGNIVNGSPIADSLPFLFAMEAQVEIAGPRGVRTVDINDFYHGYRQTDLKAGELLTGVQIPLPTRAQSLSLYKVSRRRDLDISSFTAAILLEVVNGQVLEARIALGAVGPTVLRARQTESYLRNKPFTESVMQAAGEIAVKEISPISDVRGSADFRWQLTRNVFLKFFHQRARTAAKSA</sequence>
<accession>A0A517YDG4</accession>
<dbReference type="RefSeq" id="WP_145090288.1">
    <property type="nucleotide sequence ID" value="NZ_CP036274.1"/>
</dbReference>
<organism evidence="7 8">
    <name type="scientific">Anatilimnocola aggregata</name>
    <dbReference type="NCBI Taxonomy" id="2528021"/>
    <lineage>
        <taxon>Bacteria</taxon>
        <taxon>Pseudomonadati</taxon>
        <taxon>Planctomycetota</taxon>
        <taxon>Planctomycetia</taxon>
        <taxon>Pirellulales</taxon>
        <taxon>Pirellulaceae</taxon>
        <taxon>Anatilimnocola</taxon>
    </lineage>
</organism>
<dbReference type="SUPFAM" id="SSF56176">
    <property type="entry name" value="FAD-binding/transporter-associated domain-like"/>
    <property type="match status" value="1"/>
</dbReference>
<dbReference type="Pfam" id="PF03450">
    <property type="entry name" value="CO_deh_flav_C"/>
    <property type="match status" value="1"/>
</dbReference>
<dbReference type="InterPro" id="IPR001041">
    <property type="entry name" value="2Fe-2S_ferredoxin-type"/>
</dbReference>
<dbReference type="InterPro" id="IPR016166">
    <property type="entry name" value="FAD-bd_PCMH"/>
</dbReference>
<dbReference type="InterPro" id="IPR012175">
    <property type="entry name" value="Xanth_DH_ssu_bac"/>
</dbReference>
<dbReference type="Pfam" id="PF00111">
    <property type="entry name" value="Fer2"/>
    <property type="match status" value="1"/>
</dbReference>
<dbReference type="Proteomes" id="UP000315017">
    <property type="component" value="Chromosome"/>
</dbReference>
<dbReference type="InterPro" id="IPR002888">
    <property type="entry name" value="2Fe-2S-bd"/>
</dbReference>